<evidence type="ECO:0000313" key="1">
    <source>
        <dbReference type="EMBL" id="MBB4044168.1"/>
    </source>
</evidence>
<sequence>FCVEMMMTTLGKEKQGVNLNWTQGGTFVGISKYVPRDTIRSQQLGEEMKKAYALRKQTKNKQ</sequence>
<dbReference type="EMBL" id="JACIER010000006">
    <property type="protein sequence ID" value="MBB4044168.1"/>
    <property type="molecule type" value="Genomic_DNA"/>
</dbReference>
<dbReference type="Proteomes" id="UP000560658">
    <property type="component" value="Unassembled WGS sequence"/>
</dbReference>
<keyword evidence="2" id="KW-1185">Reference proteome</keyword>
<protein>
    <submittedName>
        <fullName evidence="1">Uncharacterized protein</fullName>
    </submittedName>
</protein>
<evidence type="ECO:0000313" key="2">
    <source>
        <dbReference type="Proteomes" id="UP000560658"/>
    </source>
</evidence>
<dbReference type="AlphaFoldDB" id="A0A840D1A7"/>
<reference evidence="1" key="1">
    <citation type="submission" date="2020-08" db="EMBL/GenBank/DDBJ databases">
        <title>Genomic Encyclopedia of Type Strains, Phase IV (KMG-IV): sequencing the most valuable type-strain genomes for metagenomic binning, comparative biology and taxonomic classification.</title>
        <authorList>
            <person name="Goeker M."/>
        </authorList>
    </citation>
    <scope>NUCLEOTIDE SEQUENCE [LARGE SCALE GENOMIC DNA]</scope>
    <source>
        <strain evidence="1">DSM 105720</strain>
    </source>
</reference>
<comment type="caution">
    <text evidence="1">The sequence shown here is derived from an EMBL/GenBank/DDBJ whole genome shotgun (WGS) entry which is preliminary data.</text>
</comment>
<name>A0A840D1A7_9BACE</name>
<gene>
    <name evidence="1" type="ORF">GGR06_001957</name>
</gene>
<accession>A0A840D1A7</accession>
<feature type="non-terminal residue" evidence="1">
    <location>
        <position position="1"/>
    </location>
</feature>
<organism evidence="1 2">
    <name type="scientific">Bacteroides reticulotermitis</name>
    <dbReference type="NCBI Taxonomy" id="1133319"/>
    <lineage>
        <taxon>Bacteria</taxon>
        <taxon>Pseudomonadati</taxon>
        <taxon>Bacteroidota</taxon>
        <taxon>Bacteroidia</taxon>
        <taxon>Bacteroidales</taxon>
        <taxon>Bacteroidaceae</taxon>
        <taxon>Bacteroides</taxon>
    </lineage>
</organism>
<dbReference type="RefSeq" id="WP_221240128.1">
    <property type="nucleotide sequence ID" value="NZ_JACIER010000006.1"/>
</dbReference>
<proteinExistence type="predicted"/>